<evidence type="ECO:0000313" key="4">
    <source>
        <dbReference type="Proteomes" id="UP001303115"/>
    </source>
</evidence>
<name>A0AAN6P8U2_9PEZI</name>
<feature type="transmembrane region" description="Helical" evidence="2">
    <location>
        <begin position="341"/>
        <end position="372"/>
    </location>
</feature>
<feature type="region of interest" description="Disordered" evidence="1">
    <location>
        <begin position="76"/>
        <end position="100"/>
    </location>
</feature>
<keyword evidence="2" id="KW-0472">Membrane</keyword>
<gene>
    <name evidence="3" type="ORF">C8A01DRAFT_49620</name>
</gene>
<dbReference type="EMBL" id="MU854505">
    <property type="protein sequence ID" value="KAK4033886.1"/>
    <property type="molecule type" value="Genomic_DNA"/>
</dbReference>
<evidence type="ECO:0000256" key="2">
    <source>
        <dbReference type="SAM" id="Phobius"/>
    </source>
</evidence>
<keyword evidence="2" id="KW-1133">Transmembrane helix</keyword>
<proteinExistence type="predicted"/>
<evidence type="ECO:0000256" key="1">
    <source>
        <dbReference type="SAM" id="MobiDB-lite"/>
    </source>
</evidence>
<accession>A0AAN6P8U2</accession>
<dbReference type="Proteomes" id="UP001303115">
    <property type="component" value="Unassembled WGS sequence"/>
</dbReference>
<protein>
    <submittedName>
        <fullName evidence="3">Uncharacterized protein</fullName>
    </submittedName>
</protein>
<keyword evidence="4" id="KW-1185">Reference proteome</keyword>
<sequence>MSDADAIELGDLAPASRIAAEIWGLASHHEEQEARLGVLSPFLAHCQQQLEFEEQPLEDFLSAIRLLKKSPGARRSELHGGAAASSAESESPESPTPLPPDVLDVAVRTMLLTACSRLGPMSMGNRVIFCPRWMGSEGLDSYLSRVYPVAQAPQQDLARFRLDKLCASYLQSFASVQIKWTDYLSDHLVLLRGETWKHLYLFRHPGFLKVSLEVLESDNEDMAHTAAAALKLGCLPPGLLKETLMTLNIIFPVIGGSASRAILEREVRKHDLDQYFLDRLGLDPLEHKRPSDALDPTNMRALYDKYPYWADRLYDLWREADDPTPITRIERWTESRKNPRFTYWCAVISIIAVVFFGMLATVLGAMQVWIAYCAWVNDPSRSQCGYARGAVVGSGSANSVTCLLVGH</sequence>
<feature type="compositionally biased region" description="Low complexity" evidence="1">
    <location>
        <begin position="82"/>
        <end position="93"/>
    </location>
</feature>
<reference evidence="4" key="1">
    <citation type="journal article" date="2023" name="Mol. Phylogenet. Evol.">
        <title>Genome-scale phylogeny and comparative genomics of the fungal order Sordariales.</title>
        <authorList>
            <person name="Hensen N."/>
            <person name="Bonometti L."/>
            <person name="Westerberg I."/>
            <person name="Brannstrom I.O."/>
            <person name="Guillou S."/>
            <person name="Cros-Aarteil S."/>
            <person name="Calhoun S."/>
            <person name="Haridas S."/>
            <person name="Kuo A."/>
            <person name="Mondo S."/>
            <person name="Pangilinan J."/>
            <person name="Riley R."/>
            <person name="LaButti K."/>
            <person name="Andreopoulos B."/>
            <person name="Lipzen A."/>
            <person name="Chen C."/>
            <person name="Yan M."/>
            <person name="Daum C."/>
            <person name="Ng V."/>
            <person name="Clum A."/>
            <person name="Steindorff A."/>
            <person name="Ohm R.A."/>
            <person name="Martin F."/>
            <person name="Silar P."/>
            <person name="Natvig D.O."/>
            <person name="Lalanne C."/>
            <person name="Gautier V."/>
            <person name="Ament-Velasquez S.L."/>
            <person name="Kruys A."/>
            <person name="Hutchinson M.I."/>
            <person name="Powell A.J."/>
            <person name="Barry K."/>
            <person name="Miller A.N."/>
            <person name="Grigoriev I.V."/>
            <person name="Debuchy R."/>
            <person name="Gladieux P."/>
            <person name="Hiltunen Thoren M."/>
            <person name="Johannesson H."/>
        </authorList>
    </citation>
    <scope>NUCLEOTIDE SEQUENCE [LARGE SCALE GENOMIC DNA]</scope>
    <source>
        <strain evidence="4">CBS 284.82</strain>
    </source>
</reference>
<comment type="caution">
    <text evidence="3">The sequence shown here is derived from an EMBL/GenBank/DDBJ whole genome shotgun (WGS) entry which is preliminary data.</text>
</comment>
<dbReference type="AlphaFoldDB" id="A0AAN6P8U2"/>
<evidence type="ECO:0000313" key="3">
    <source>
        <dbReference type="EMBL" id="KAK4033886.1"/>
    </source>
</evidence>
<organism evidence="3 4">
    <name type="scientific">Parachaetomium inaequale</name>
    <dbReference type="NCBI Taxonomy" id="2588326"/>
    <lineage>
        <taxon>Eukaryota</taxon>
        <taxon>Fungi</taxon>
        <taxon>Dikarya</taxon>
        <taxon>Ascomycota</taxon>
        <taxon>Pezizomycotina</taxon>
        <taxon>Sordariomycetes</taxon>
        <taxon>Sordariomycetidae</taxon>
        <taxon>Sordariales</taxon>
        <taxon>Chaetomiaceae</taxon>
        <taxon>Parachaetomium</taxon>
    </lineage>
</organism>
<keyword evidence="2" id="KW-0812">Transmembrane</keyword>